<gene>
    <name evidence="19" type="ORF">C1H76_4501</name>
</gene>
<keyword evidence="3 15" id="KW-0964">Secreted</keyword>
<evidence type="ECO:0000256" key="10">
    <source>
        <dbReference type="ARBA" id="ARBA00023157"/>
    </source>
</evidence>
<evidence type="ECO:0000256" key="2">
    <source>
        <dbReference type="ARBA" id="ARBA00004613"/>
    </source>
</evidence>
<dbReference type="InterPro" id="IPR005103">
    <property type="entry name" value="AA9_LPMO"/>
</dbReference>
<evidence type="ECO:0000256" key="5">
    <source>
        <dbReference type="ARBA" id="ARBA00022729"/>
    </source>
</evidence>
<feature type="compositionally biased region" description="Pro residues" evidence="16">
    <location>
        <begin position="269"/>
        <end position="315"/>
    </location>
</feature>
<feature type="region of interest" description="Disordered" evidence="16">
    <location>
        <begin position="254"/>
        <end position="360"/>
    </location>
</feature>
<dbReference type="PANTHER" id="PTHR33353:SF36">
    <property type="entry name" value="ENDO-BETA-1,4-GLUCANASE D"/>
    <property type="match status" value="1"/>
</dbReference>
<evidence type="ECO:0000313" key="20">
    <source>
        <dbReference type="Proteomes" id="UP000308133"/>
    </source>
</evidence>
<evidence type="ECO:0000256" key="17">
    <source>
        <dbReference type="SAM" id="SignalP"/>
    </source>
</evidence>
<dbReference type="GO" id="GO:0008810">
    <property type="term" value="F:cellulase activity"/>
    <property type="evidence" value="ECO:0007669"/>
    <property type="project" value="UniProtKB-UniRule"/>
</dbReference>
<dbReference type="CDD" id="cd21175">
    <property type="entry name" value="LPMO_AA9"/>
    <property type="match status" value="1"/>
</dbReference>
<comment type="subcellular location">
    <subcellularLocation>
        <location evidence="2 15">Secreted</location>
    </subcellularLocation>
</comment>
<keyword evidence="6 15" id="KW-0136">Cellulose degradation</keyword>
<evidence type="ECO:0000256" key="7">
    <source>
        <dbReference type="ARBA" id="ARBA00023002"/>
    </source>
</evidence>
<dbReference type="PANTHER" id="PTHR33353">
    <property type="entry name" value="PUTATIVE (AFU_ORTHOLOGUE AFUA_1G12560)-RELATED"/>
    <property type="match status" value="1"/>
</dbReference>
<evidence type="ECO:0000256" key="3">
    <source>
        <dbReference type="ARBA" id="ARBA00022525"/>
    </source>
</evidence>
<accession>A0A4U7AXX4</accession>
<comment type="caution">
    <text evidence="19">The sequence shown here is derived from an EMBL/GenBank/DDBJ whole genome shotgun (WGS) entry which is preliminary data.</text>
</comment>
<comment type="cofactor">
    <cofactor evidence="1">
        <name>Cu(2+)</name>
        <dbReference type="ChEBI" id="CHEBI:29036"/>
    </cofactor>
</comment>
<sequence>MHATYLLATLAALTPFASAHWRLLNITANGQLYPAANPYSTRSRTLTPNWKADNGNFGFVNDTASLDMACHIAATPATTQISVAAGSTLTAGWGIGFTHPQGAMMNYLARCPGNCSEANLADLKWFKFQDEALIPNPNATSKDLYWTTAKLGEDGGMRDIQLPSNIQAGNYILRTEILALHFARTEGGAQFYPTCINLQVSGGGDLNPTGVAATQIYKSDEPGVLVNVYYPKPTGYKAPGPAVAEGLTFGAAPAPPANPAPAPSSSAAPAPPAPAPTTTSAPPPPPPAPTTTTPAPAPAPPAESPAPAPAPPAETPSPSASAPVVLPAEPSDAPAPVPAERAPVPEPAPPAEEKPKNPLMDASYEQIVAWIEELVASGKFSR</sequence>
<evidence type="ECO:0000256" key="14">
    <source>
        <dbReference type="ARBA" id="ARBA00045077"/>
    </source>
</evidence>
<evidence type="ECO:0000256" key="16">
    <source>
        <dbReference type="SAM" id="MobiDB-lite"/>
    </source>
</evidence>
<evidence type="ECO:0000256" key="11">
    <source>
        <dbReference type="ARBA" id="ARBA00023277"/>
    </source>
</evidence>
<organism evidence="19 20">
    <name type="scientific">Elsinoe australis</name>
    <dbReference type="NCBI Taxonomy" id="40998"/>
    <lineage>
        <taxon>Eukaryota</taxon>
        <taxon>Fungi</taxon>
        <taxon>Dikarya</taxon>
        <taxon>Ascomycota</taxon>
        <taxon>Pezizomycotina</taxon>
        <taxon>Dothideomycetes</taxon>
        <taxon>Dothideomycetidae</taxon>
        <taxon>Myriangiales</taxon>
        <taxon>Elsinoaceae</taxon>
        <taxon>Elsinoe</taxon>
    </lineage>
</organism>
<proteinExistence type="inferred from homology"/>
<feature type="chain" id="PRO_5020341910" description="AA9 family lytic polysaccharide monooxygenase" evidence="17">
    <location>
        <begin position="20"/>
        <end position="382"/>
    </location>
</feature>
<evidence type="ECO:0000256" key="1">
    <source>
        <dbReference type="ARBA" id="ARBA00001973"/>
    </source>
</evidence>
<keyword evidence="5 17" id="KW-0732">Signal</keyword>
<dbReference type="EMBL" id="PTQR01000054">
    <property type="protein sequence ID" value="TKX23433.1"/>
    <property type="molecule type" value="Genomic_DNA"/>
</dbReference>
<feature type="signal peptide" evidence="17">
    <location>
        <begin position="1"/>
        <end position="19"/>
    </location>
</feature>
<evidence type="ECO:0000256" key="13">
    <source>
        <dbReference type="ARBA" id="ARBA00044502"/>
    </source>
</evidence>
<name>A0A4U7AXX4_9PEZI</name>
<dbReference type="PRINTS" id="PR01217">
    <property type="entry name" value="PRICHEXTENSN"/>
</dbReference>
<evidence type="ECO:0000256" key="9">
    <source>
        <dbReference type="ARBA" id="ARBA00023033"/>
    </source>
</evidence>
<evidence type="ECO:0000256" key="15">
    <source>
        <dbReference type="RuleBase" id="RU368122"/>
    </source>
</evidence>
<keyword evidence="4" id="KW-0479">Metal-binding</keyword>
<feature type="domain" description="Auxiliary Activity family 9 catalytic" evidence="18">
    <location>
        <begin position="20"/>
        <end position="233"/>
    </location>
</feature>
<keyword evidence="10 15" id="KW-1015">Disulfide bond</keyword>
<protein>
    <recommendedName>
        <fullName evidence="15">AA9 family lytic polysaccharide monooxygenase</fullName>
        <ecNumber evidence="15">1.14.99.56</ecNumber>
    </recommendedName>
    <alternativeName>
        <fullName evidence="15">Endo-beta-1,4-glucanase</fullName>
    </alternativeName>
    <alternativeName>
        <fullName evidence="15">Glycosyl hydrolase 61 family protein</fullName>
    </alternativeName>
</protein>
<dbReference type="Pfam" id="PF03443">
    <property type="entry name" value="AA9"/>
    <property type="match status" value="1"/>
</dbReference>
<keyword evidence="7" id="KW-0560">Oxidoreductase</keyword>
<comment type="domain">
    <text evidence="15">Has a modular structure: an endo-beta-1,4-glucanase catalytic module at the N-terminus, a linker rich in serines and threonines, and a C-terminal carbohydrate-binding module (CBM).</text>
</comment>
<evidence type="ECO:0000256" key="4">
    <source>
        <dbReference type="ARBA" id="ARBA00022723"/>
    </source>
</evidence>
<evidence type="ECO:0000313" key="19">
    <source>
        <dbReference type="EMBL" id="TKX23433.1"/>
    </source>
</evidence>
<dbReference type="GO" id="GO:0046872">
    <property type="term" value="F:metal ion binding"/>
    <property type="evidence" value="ECO:0007669"/>
    <property type="project" value="UniProtKB-KW"/>
</dbReference>
<comment type="function">
    <text evidence="15">Lytic polysaccharide monooxygenase (LMPO) that depolymerizes crystalline and amorphous polysaccharides via the oxidation of scissile alpha- or beta-(1-4)-glycosidic bonds, yielding C1 and/or C4 oxidation products. Catalysis by LPMOs requires the reduction of the active-site copper from Cu(II) to Cu(I) by a reducing agent and H(2)O(2) or O(2) as a cosubstrate.</text>
</comment>
<evidence type="ECO:0000256" key="8">
    <source>
        <dbReference type="ARBA" id="ARBA00023008"/>
    </source>
</evidence>
<dbReference type="GO" id="GO:0030248">
    <property type="term" value="F:cellulose binding"/>
    <property type="evidence" value="ECO:0007669"/>
    <property type="project" value="UniProtKB-UniRule"/>
</dbReference>
<dbReference type="EC" id="1.14.99.56" evidence="15"/>
<dbReference type="Gene3D" id="2.70.50.70">
    <property type="match status" value="1"/>
</dbReference>
<dbReference type="GO" id="GO:0005576">
    <property type="term" value="C:extracellular region"/>
    <property type="evidence" value="ECO:0007669"/>
    <property type="project" value="UniProtKB-SubCell"/>
</dbReference>
<keyword evidence="9" id="KW-0503">Monooxygenase</keyword>
<dbReference type="GO" id="GO:0004497">
    <property type="term" value="F:monooxygenase activity"/>
    <property type="evidence" value="ECO:0007669"/>
    <property type="project" value="UniProtKB-KW"/>
</dbReference>
<dbReference type="InterPro" id="IPR049892">
    <property type="entry name" value="AA9"/>
</dbReference>
<comment type="similarity">
    <text evidence="13">Belongs to the polysaccharide monooxygenase AA9 family.</text>
</comment>
<comment type="catalytic activity">
    <reaction evidence="14 15">
        <text>[(1-&gt;4)-beta-D-glucosyl]n+m + reduced acceptor + O2 = 4-dehydro-beta-D-glucosyl-[(1-&gt;4)-beta-D-glucosyl]n-1 + [(1-&gt;4)-beta-D-glucosyl]m + acceptor + H2O.</text>
        <dbReference type="EC" id="1.14.99.56"/>
    </reaction>
</comment>
<keyword evidence="12 15" id="KW-0624">Polysaccharide degradation</keyword>
<dbReference type="GO" id="GO:0030245">
    <property type="term" value="P:cellulose catabolic process"/>
    <property type="evidence" value="ECO:0007669"/>
    <property type="project" value="UniProtKB-UniRule"/>
</dbReference>
<reference evidence="19 20" key="1">
    <citation type="submission" date="2018-02" db="EMBL/GenBank/DDBJ databases">
        <title>Draft genome sequences of Elsinoe sp., causing black scab on jojoba.</title>
        <authorList>
            <person name="Stodart B."/>
            <person name="Jeffress S."/>
            <person name="Ash G."/>
            <person name="Arun Chinnappa K."/>
        </authorList>
    </citation>
    <scope>NUCLEOTIDE SEQUENCE [LARGE SCALE GENOMIC DNA]</scope>
    <source>
        <strain evidence="19 20">Hillstone_2</strain>
    </source>
</reference>
<keyword evidence="8" id="KW-0186">Copper</keyword>
<evidence type="ECO:0000259" key="18">
    <source>
        <dbReference type="Pfam" id="PF03443"/>
    </source>
</evidence>
<dbReference type="Proteomes" id="UP000308133">
    <property type="component" value="Unassembled WGS sequence"/>
</dbReference>
<keyword evidence="11 15" id="KW-0119">Carbohydrate metabolism</keyword>
<evidence type="ECO:0000256" key="6">
    <source>
        <dbReference type="ARBA" id="ARBA00023001"/>
    </source>
</evidence>
<dbReference type="AlphaFoldDB" id="A0A4U7AXX4"/>
<evidence type="ECO:0000256" key="12">
    <source>
        <dbReference type="ARBA" id="ARBA00023326"/>
    </source>
</evidence>